<name>A0ABU3B823_9GAMM</name>
<keyword evidence="4 6" id="KW-0975">Bacterial flagellum</keyword>
<sequence length="134" mass="14074">MAGFGIFDIAGSAMAAQSVRLNTVASNMANADAVTGDPATTYRALHPVFHASRPDASGNAGVSIAGVVESTAEPQRRYQPGHPAADAEGYVYAPNVDVVEQMVDMISASRSYQNSVEVLSTTKDLMLRTLELGK</sequence>
<dbReference type="Proteomes" id="UP001259982">
    <property type="component" value="Unassembled WGS sequence"/>
</dbReference>
<evidence type="ECO:0000313" key="10">
    <source>
        <dbReference type="Proteomes" id="UP001259982"/>
    </source>
</evidence>
<accession>A0ABU3B823</accession>
<comment type="subcellular location">
    <subcellularLocation>
        <location evidence="1 6">Bacterial flagellum basal body</location>
    </subcellularLocation>
</comment>
<dbReference type="InterPro" id="IPR010930">
    <property type="entry name" value="Flg_bb/hook_C_dom"/>
</dbReference>
<protein>
    <recommendedName>
        <fullName evidence="3 6">Flagellar basal-body rod protein FlgC</fullName>
    </recommendedName>
</protein>
<comment type="similarity">
    <text evidence="2">Belongs to the flagella basal body rod proteins family.</text>
</comment>
<evidence type="ECO:0000256" key="4">
    <source>
        <dbReference type="ARBA" id="ARBA00023143"/>
    </source>
</evidence>
<dbReference type="EMBL" id="JAVRHY010000005">
    <property type="protein sequence ID" value="MDT0618225.1"/>
    <property type="molecule type" value="Genomic_DNA"/>
</dbReference>
<dbReference type="RefSeq" id="WP_311651104.1">
    <property type="nucleotide sequence ID" value="NZ_JAVRHY010000005.1"/>
</dbReference>
<evidence type="ECO:0000256" key="3">
    <source>
        <dbReference type="ARBA" id="ARBA00017941"/>
    </source>
</evidence>
<organism evidence="9 10">
    <name type="scientific">Spectribacter acetivorans</name>
    <dbReference type="NCBI Taxonomy" id="3075603"/>
    <lineage>
        <taxon>Bacteria</taxon>
        <taxon>Pseudomonadati</taxon>
        <taxon>Pseudomonadota</taxon>
        <taxon>Gammaproteobacteria</taxon>
        <taxon>Salinisphaerales</taxon>
        <taxon>Salinisphaeraceae</taxon>
        <taxon>Spectribacter</taxon>
    </lineage>
</organism>
<keyword evidence="9" id="KW-0966">Cell projection</keyword>
<reference evidence="9 10" key="1">
    <citation type="submission" date="2023-09" db="EMBL/GenBank/DDBJ databases">
        <authorList>
            <person name="Rey-Velasco X."/>
        </authorList>
    </citation>
    <scope>NUCLEOTIDE SEQUENCE [LARGE SCALE GENOMIC DNA]</scope>
    <source>
        <strain evidence="9 10">P385</strain>
    </source>
</reference>
<feature type="domain" description="Flagellar basal-body/hook protein C-terminal" evidence="8">
    <location>
        <begin position="88"/>
        <end position="131"/>
    </location>
</feature>
<evidence type="ECO:0000256" key="5">
    <source>
        <dbReference type="ARBA" id="ARBA00025933"/>
    </source>
</evidence>
<dbReference type="Pfam" id="PF00460">
    <property type="entry name" value="Flg_bb_rod"/>
    <property type="match status" value="1"/>
</dbReference>
<keyword evidence="9" id="KW-0282">Flagellum</keyword>
<evidence type="ECO:0000256" key="1">
    <source>
        <dbReference type="ARBA" id="ARBA00004117"/>
    </source>
</evidence>
<evidence type="ECO:0000313" key="9">
    <source>
        <dbReference type="EMBL" id="MDT0618225.1"/>
    </source>
</evidence>
<evidence type="ECO:0000259" key="8">
    <source>
        <dbReference type="Pfam" id="PF06429"/>
    </source>
</evidence>
<keyword evidence="10" id="KW-1185">Reference proteome</keyword>
<evidence type="ECO:0000256" key="2">
    <source>
        <dbReference type="ARBA" id="ARBA00009677"/>
    </source>
</evidence>
<keyword evidence="9" id="KW-0969">Cilium</keyword>
<dbReference type="PANTHER" id="PTHR30435">
    <property type="entry name" value="FLAGELLAR PROTEIN"/>
    <property type="match status" value="1"/>
</dbReference>
<dbReference type="Pfam" id="PF06429">
    <property type="entry name" value="Flg_bbr_C"/>
    <property type="match status" value="1"/>
</dbReference>
<feature type="domain" description="Flagellar basal body rod protein N-terminal" evidence="7">
    <location>
        <begin position="8"/>
        <end position="36"/>
    </location>
</feature>
<dbReference type="NCBIfam" id="TIGR01395">
    <property type="entry name" value="FlgC"/>
    <property type="match status" value="1"/>
</dbReference>
<gene>
    <name evidence="9" type="primary">flgC</name>
    <name evidence="9" type="ORF">RM531_07040</name>
</gene>
<evidence type="ECO:0000256" key="6">
    <source>
        <dbReference type="RuleBase" id="RU362062"/>
    </source>
</evidence>
<dbReference type="InterPro" id="IPR006299">
    <property type="entry name" value="FlgC"/>
</dbReference>
<dbReference type="PANTHER" id="PTHR30435:SF2">
    <property type="entry name" value="FLAGELLAR BASAL-BODY ROD PROTEIN FLGC"/>
    <property type="match status" value="1"/>
</dbReference>
<proteinExistence type="inferred from homology"/>
<dbReference type="InterPro" id="IPR001444">
    <property type="entry name" value="Flag_bb_rod_N"/>
</dbReference>
<comment type="caution">
    <text evidence="9">The sequence shown here is derived from an EMBL/GenBank/DDBJ whole genome shotgun (WGS) entry which is preliminary data.</text>
</comment>
<evidence type="ECO:0000259" key="7">
    <source>
        <dbReference type="Pfam" id="PF00460"/>
    </source>
</evidence>
<comment type="subunit">
    <text evidence="5 6">The basal body constitutes a major portion of the flagellar organelle and consists of four rings (L,P,S, and M) mounted on a central rod. The rod consists of about 26 subunits of FlgG in the distal portion, and FlgB, FlgC and FlgF are thought to build up the proximal portion of the rod with about 6 subunits each.</text>
</comment>